<keyword evidence="5" id="KW-0289">Folate biosynthesis</keyword>
<dbReference type="GO" id="GO:0005737">
    <property type="term" value="C:cytoplasm"/>
    <property type="evidence" value="ECO:0007669"/>
    <property type="project" value="TreeGrafter"/>
</dbReference>
<dbReference type="EC" id="4.1.2.25" evidence="4"/>
<dbReference type="PANTHER" id="PTHR42844:SF1">
    <property type="entry name" value="DIHYDRONEOPTERIN ALDOLASE 1-RELATED"/>
    <property type="match status" value="1"/>
</dbReference>
<dbReference type="Gene3D" id="3.30.1130.10">
    <property type="match status" value="1"/>
</dbReference>
<dbReference type="GO" id="GO:0004150">
    <property type="term" value="F:dihydroneopterin aldolase activity"/>
    <property type="evidence" value="ECO:0007669"/>
    <property type="project" value="UniProtKB-EC"/>
</dbReference>
<evidence type="ECO:0000256" key="2">
    <source>
        <dbReference type="ARBA" id="ARBA00005013"/>
    </source>
</evidence>
<evidence type="ECO:0000313" key="10">
    <source>
        <dbReference type="Proteomes" id="UP000502706"/>
    </source>
</evidence>
<dbReference type="Proteomes" id="UP000502706">
    <property type="component" value="Chromosome"/>
</dbReference>
<dbReference type="AlphaFoldDB" id="A0A6G8PV21"/>
<evidence type="ECO:0000256" key="6">
    <source>
        <dbReference type="ARBA" id="ARBA00023239"/>
    </source>
</evidence>
<accession>A0A6G8PV21</accession>
<comment type="pathway">
    <text evidence="2">Cofactor biosynthesis; tetrahydrofolate biosynthesis; 2-amino-4-hydroxy-6-hydroxymethyl-7,8-dihydropteridine diphosphate from 7,8-dihydroneopterin triphosphate: step 3/4.</text>
</comment>
<dbReference type="InterPro" id="IPR006156">
    <property type="entry name" value="Dihydroneopterin_aldolase"/>
</dbReference>
<name>A0A6G8PV21_9ACTN</name>
<dbReference type="PANTHER" id="PTHR42844">
    <property type="entry name" value="DIHYDRONEOPTERIN ALDOLASE 1-RELATED"/>
    <property type="match status" value="1"/>
</dbReference>
<dbReference type="InterPro" id="IPR043133">
    <property type="entry name" value="GTP-CH-I_C/QueF"/>
</dbReference>
<comment type="catalytic activity">
    <reaction evidence="1">
        <text>7,8-dihydroneopterin = 6-hydroxymethyl-7,8-dihydropterin + glycolaldehyde</text>
        <dbReference type="Rhea" id="RHEA:10540"/>
        <dbReference type="ChEBI" id="CHEBI:17001"/>
        <dbReference type="ChEBI" id="CHEBI:17071"/>
        <dbReference type="ChEBI" id="CHEBI:44841"/>
        <dbReference type="EC" id="4.1.2.25"/>
    </reaction>
</comment>
<evidence type="ECO:0000256" key="7">
    <source>
        <dbReference type="ARBA" id="ARBA00032903"/>
    </source>
</evidence>
<reference evidence="9 10" key="1">
    <citation type="submission" date="2019-10" db="EMBL/GenBank/DDBJ databases">
        <title>Rubrobacter sp nov SCSIO 52915 isolated from a deep-sea sediment in the South China Sea.</title>
        <authorList>
            <person name="Chen R.W."/>
        </authorList>
    </citation>
    <scope>NUCLEOTIDE SEQUENCE [LARGE SCALE GENOMIC DNA]</scope>
    <source>
        <strain evidence="9 10">SCSIO 52915</strain>
    </source>
</reference>
<gene>
    <name evidence="9" type="ORF">GBA65_05445</name>
</gene>
<dbReference type="RefSeq" id="WP_166395728.1">
    <property type="nucleotide sequence ID" value="NZ_CP045121.1"/>
</dbReference>
<proteinExistence type="inferred from homology"/>
<evidence type="ECO:0000256" key="1">
    <source>
        <dbReference type="ARBA" id="ARBA00001353"/>
    </source>
</evidence>
<organism evidence="9 10">
    <name type="scientific">Rubrobacter marinus</name>
    <dbReference type="NCBI Taxonomy" id="2653852"/>
    <lineage>
        <taxon>Bacteria</taxon>
        <taxon>Bacillati</taxon>
        <taxon>Actinomycetota</taxon>
        <taxon>Rubrobacteria</taxon>
        <taxon>Rubrobacterales</taxon>
        <taxon>Rubrobacteraceae</taxon>
        <taxon>Rubrobacter</taxon>
    </lineage>
</organism>
<dbReference type="InterPro" id="IPR006157">
    <property type="entry name" value="FolB_dom"/>
</dbReference>
<dbReference type="SUPFAM" id="SSF55620">
    <property type="entry name" value="Tetrahydrobiopterin biosynthesis enzymes-like"/>
    <property type="match status" value="1"/>
</dbReference>
<evidence type="ECO:0000256" key="5">
    <source>
        <dbReference type="ARBA" id="ARBA00022909"/>
    </source>
</evidence>
<dbReference type="EMBL" id="CP045121">
    <property type="protein sequence ID" value="QIN78050.1"/>
    <property type="molecule type" value="Genomic_DNA"/>
</dbReference>
<evidence type="ECO:0000256" key="3">
    <source>
        <dbReference type="ARBA" id="ARBA00005708"/>
    </source>
</evidence>
<comment type="similarity">
    <text evidence="3">Belongs to the DHNA family.</text>
</comment>
<dbReference type="GO" id="GO:0046656">
    <property type="term" value="P:folic acid biosynthetic process"/>
    <property type="evidence" value="ECO:0007669"/>
    <property type="project" value="UniProtKB-KW"/>
</dbReference>
<protein>
    <recommendedName>
        <fullName evidence="4">dihydroneopterin aldolase</fullName>
        <ecNumber evidence="4">4.1.2.25</ecNumber>
    </recommendedName>
    <alternativeName>
        <fullName evidence="7">7,8-dihydroneopterin aldolase</fullName>
    </alternativeName>
</protein>
<feature type="domain" description="Dihydroneopterin aldolase/epimerase" evidence="8">
    <location>
        <begin position="13"/>
        <end position="121"/>
    </location>
</feature>
<sequence length="125" mass="13442">MASEAEGPLLFRARVEALEVHVHCGVSEEERSLPQTLLVDLDYSYEALGEDDVASVVDYGSLLEGAVRTLEREEFGLLETGTRMVGGYVLSAFPAVREVTVSVTKPAVPVARSLSGVSVSAAFRR</sequence>
<dbReference type="NCBIfam" id="TIGR00526">
    <property type="entry name" value="folB_dom"/>
    <property type="match status" value="1"/>
</dbReference>
<evidence type="ECO:0000313" key="9">
    <source>
        <dbReference type="EMBL" id="QIN78050.1"/>
    </source>
</evidence>
<keyword evidence="6" id="KW-0456">Lyase</keyword>
<dbReference type="Pfam" id="PF02152">
    <property type="entry name" value="FolB"/>
    <property type="match status" value="1"/>
</dbReference>
<dbReference type="SMART" id="SM00905">
    <property type="entry name" value="FolB"/>
    <property type="match status" value="1"/>
</dbReference>
<dbReference type="KEGG" id="rmar:GBA65_05445"/>
<keyword evidence="10" id="KW-1185">Reference proteome</keyword>
<evidence type="ECO:0000259" key="8">
    <source>
        <dbReference type="SMART" id="SM00905"/>
    </source>
</evidence>
<evidence type="ECO:0000256" key="4">
    <source>
        <dbReference type="ARBA" id="ARBA00013043"/>
    </source>
</evidence>